<gene>
    <name evidence="1" type="ORF">TNCT_471951</name>
</gene>
<protein>
    <submittedName>
        <fullName evidence="1">Uncharacterized protein</fullName>
    </submittedName>
</protein>
<dbReference type="EMBL" id="BMAO01034980">
    <property type="protein sequence ID" value="GFR00293.1"/>
    <property type="molecule type" value="Genomic_DNA"/>
</dbReference>
<name>A0A8X6ISR4_TRICU</name>
<dbReference type="AlphaFoldDB" id="A0A8X6ISR4"/>
<comment type="caution">
    <text evidence="1">The sequence shown here is derived from an EMBL/GenBank/DDBJ whole genome shotgun (WGS) entry which is preliminary data.</text>
</comment>
<organism evidence="1 2">
    <name type="scientific">Trichonephila clavata</name>
    <name type="common">Joro spider</name>
    <name type="synonym">Nephila clavata</name>
    <dbReference type="NCBI Taxonomy" id="2740835"/>
    <lineage>
        <taxon>Eukaryota</taxon>
        <taxon>Metazoa</taxon>
        <taxon>Ecdysozoa</taxon>
        <taxon>Arthropoda</taxon>
        <taxon>Chelicerata</taxon>
        <taxon>Arachnida</taxon>
        <taxon>Araneae</taxon>
        <taxon>Araneomorphae</taxon>
        <taxon>Entelegynae</taxon>
        <taxon>Araneoidea</taxon>
        <taxon>Nephilidae</taxon>
        <taxon>Trichonephila</taxon>
    </lineage>
</organism>
<dbReference type="Proteomes" id="UP000887116">
    <property type="component" value="Unassembled WGS sequence"/>
</dbReference>
<proteinExistence type="predicted"/>
<sequence>MVEGSHSTGALETRQAWDAPKQRVERFLGEATQRDASNIMGERNVSRDSFFKWKHLLGEEGSELFKRNECRGNGLKRRASNGRLSSIGIQVNKHLNGRQGGDRLNGKDCKIDERETHCRKDYKIGERVFKPIGKENRRDTFYKKMFVNFETLNGKDCKTRRYTFFKNR</sequence>
<evidence type="ECO:0000313" key="1">
    <source>
        <dbReference type="EMBL" id="GFR00293.1"/>
    </source>
</evidence>
<keyword evidence="2" id="KW-1185">Reference proteome</keyword>
<evidence type="ECO:0000313" key="2">
    <source>
        <dbReference type="Proteomes" id="UP000887116"/>
    </source>
</evidence>
<accession>A0A8X6ISR4</accession>
<reference evidence="1" key="1">
    <citation type="submission" date="2020-07" db="EMBL/GenBank/DDBJ databases">
        <title>Multicomponent nature underlies the extraordinary mechanical properties of spider dragline silk.</title>
        <authorList>
            <person name="Kono N."/>
            <person name="Nakamura H."/>
            <person name="Mori M."/>
            <person name="Yoshida Y."/>
            <person name="Ohtoshi R."/>
            <person name="Malay A.D."/>
            <person name="Moran D.A.P."/>
            <person name="Tomita M."/>
            <person name="Numata K."/>
            <person name="Arakawa K."/>
        </authorList>
    </citation>
    <scope>NUCLEOTIDE SEQUENCE</scope>
</reference>